<reference evidence="2" key="2">
    <citation type="submission" date="2020-10" db="EMBL/GenBank/DDBJ databases">
        <authorList>
            <person name="Scholz U."/>
            <person name="Mascher M."/>
            <person name="Fiebig A."/>
        </authorList>
    </citation>
    <scope>NUCLEOTIDE SEQUENCE [LARGE SCALE GENOMIC DNA]</scope>
    <source>
        <strain evidence="2">cv. Morex</strain>
    </source>
</reference>
<dbReference type="SMR" id="A0A8I7B092"/>
<accession>A0A8I7B092</accession>
<protein>
    <submittedName>
        <fullName evidence="2">Uncharacterized protein</fullName>
    </submittedName>
</protein>
<reference evidence="2" key="3">
    <citation type="submission" date="2022-01" db="UniProtKB">
        <authorList>
            <consortium name="EnsemblPlants"/>
        </authorList>
    </citation>
    <scope>IDENTIFICATION</scope>
    <source>
        <strain evidence="2">subsp. vulgare</strain>
    </source>
</reference>
<dbReference type="Proteomes" id="UP000011116">
    <property type="component" value="Chromosome 1H"/>
</dbReference>
<evidence type="ECO:0000313" key="2">
    <source>
        <dbReference type="EnsemblPlants" id="HORVU.MOREX.r3.1HG0000370.1.CDS1"/>
    </source>
</evidence>
<dbReference type="EnsemblPlants" id="HORVU.MOREX.r3.1HG0000370.1">
    <property type="protein sequence ID" value="HORVU.MOREX.r3.1HG0000370.1.CDS1"/>
    <property type="gene ID" value="HORVU.MOREX.r3.1HG0000370"/>
</dbReference>
<sequence length="87" mass="9263">MATLVVALQLLAAAAPTAMARSPPEEMEMAAGQSRRIAVERLVLRAPTGDARCGDETCYTGFCFAVAGCSCRYPYCMKPQLPTPVHA</sequence>
<evidence type="ECO:0000313" key="3">
    <source>
        <dbReference type="Proteomes" id="UP000011116"/>
    </source>
</evidence>
<evidence type="ECO:0000256" key="1">
    <source>
        <dbReference type="SAM" id="SignalP"/>
    </source>
</evidence>
<dbReference type="Gramene" id="HORVU.MOREX.r3.1HG0000370.1">
    <property type="protein sequence ID" value="HORVU.MOREX.r3.1HG0000370.1.CDS1"/>
    <property type="gene ID" value="HORVU.MOREX.r3.1HG0000370"/>
</dbReference>
<proteinExistence type="predicted"/>
<feature type="chain" id="PRO_5035158850" evidence="1">
    <location>
        <begin position="21"/>
        <end position="87"/>
    </location>
</feature>
<keyword evidence="3" id="KW-1185">Reference proteome</keyword>
<feature type="signal peptide" evidence="1">
    <location>
        <begin position="1"/>
        <end position="20"/>
    </location>
</feature>
<keyword evidence="1" id="KW-0732">Signal</keyword>
<name>A0A8I7B092_HORVV</name>
<dbReference type="AlphaFoldDB" id="A0A8I7B092"/>
<organism evidence="2 3">
    <name type="scientific">Hordeum vulgare subsp. vulgare</name>
    <name type="common">Domesticated barley</name>
    <dbReference type="NCBI Taxonomy" id="112509"/>
    <lineage>
        <taxon>Eukaryota</taxon>
        <taxon>Viridiplantae</taxon>
        <taxon>Streptophyta</taxon>
        <taxon>Embryophyta</taxon>
        <taxon>Tracheophyta</taxon>
        <taxon>Spermatophyta</taxon>
        <taxon>Magnoliopsida</taxon>
        <taxon>Liliopsida</taxon>
        <taxon>Poales</taxon>
        <taxon>Poaceae</taxon>
        <taxon>BOP clade</taxon>
        <taxon>Pooideae</taxon>
        <taxon>Triticodae</taxon>
        <taxon>Triticeae</taxon>
        <taxon>Hordeinae</taxon>
        <taxon>Hordeum</taxon>
    </lineage>
</organism>
<reference evidence="3" key="1">
    <citation type="journal article" date="2012" name="Nature">
        <title>A physical, genetic and functional sequence assembly of the barley genome.</title>
        <authorList>
            <consortium name="The International Barley Genome Sequencing Consortium"/>
            <person name="Mayer K.F."/>
            <person name="Waugh R."/>
            <person name="Brown J.W."/>
            <person name="Schulman A."/>
            <person name="Langridge P."/>
            <person name="Platzer M."/>
            <person name="Fincher G.B."/>
            <person name="Muehlbauer G.J."/>
            <person name="Sato K."/>
            <person name="Close T.J."/>
            <person name="Wise R.P."/>
            <person name="Stein N."/>
        </authorList>
    </citation>
    <scope>NUCLEOTIDE SEQUENCE [LARGE SCALE GENOMIC DNA]</scope>
    <source>
        <strain evidence="3">cv. Morex</strain>
    </source>
</reference>